<evidence type="ECO:0000256" key="5">
    <source>
        <dbReference type="ARBA" id="ARBA00023194"/>
    </source>
</evidence>
<evidence type="ECO:0000256" key="2">
    <source>
        <dbReference type="ARBA" id="ARBA00022450"/>
    </source>
</evidence>
<keyword evidence="8" id="KW-1185">Reference proteome</keyword>
<dbReference type="PROSITE" id="PS00012">
    <property type="entry name" value="PHOSPHOPANTETHEINE"/>
    <property type="match status" value="1"/>
</dbReference>
<dbReference type="InterPro" id="IPR020459">
    <property type="entry name" value="AMP-binding"/>
</dbReference>
<dbReference type="EMBL" id="JAUMKJ010000121">
    <property type="protein sequence ID" value="MDO3682199.1"/>
    <property type="molecule type" value="Genomic_DNA"/>
</dbReference>
<evidence type="ECO:0000313" key="8">
    <source>
        <dbReference type="Proteomes" id="UP001168883"/>
    </source>
</evidence>
<evidence type="ECO:0000313" key="7">
    <source>
        <dbReference type="EMBL" id="MDO3682199.1"/>
    </source>
</evidence>
<dbReference type="SUPFAM" id="SSF56801">
    <property type="entry name" value="Acetyl-CoA synthetase-like"/>
    <property type="match status" value="2"/>
</dbReference>
<keyword evidence="3" id="KW-0597">Phosphoprotein</keyword>
<dbReference type="Gene3D" id="3.30.559.30">
    <property type="entry name" value="Nonribosomal peptide synthetase, condensation domain"/>
    <property type="match status" value="1"/>
</dbReference>
<dbReference type="SUPFAM" id="SSF52777">
    <property type="entry name" value="CoA-dependent acyltransferases"/>
    <property type="match status" value="2"/>
</dbReference>
<dbReference type="Gene3D" id="1.10.1200.10">
    <property type="entry name" value="ACP-like"/>
    <property type="match status" value="1"/>
</dbReference>
<dbReference type="InterPro" id="IPR045851">
    <property type="entry name" value="AMP-bd_C_sf"/>
</dbReference>
<dbReference type="Pfam" id="PF00668">
    <property type="entry name" value="Condensation"/>
    <property type="match status" value="1"/>
</dbReference>
<dbReference type="RefSeq" id="WP_302881623.1">
    <property type="nucleotide sequence ID" value="NZ_JAUMKJ010000121.1"/>
</dbReference>
<feature type="non-terminal residue" evidence="7">
    <location>
        <position position="755"/>
    </location>
</feature>
<dbReference type="PROSITE" id="PS50075">
    <property type="entry name" value="CARRIER"/>
    <property type="match status" value="1"/>
</dbReference>
<dbReference type="InterPro" id="IPR020845">
    <property type="entry name" value="AMP-binding_CS"/>
</dbReference>
<dbReference type="InterPro" id="IPR006162">
    <property type="entry name" value="Ppantetheine_attach_site"/>
</dbReference>
<dbReference type="PROSITE" id="PS00455">
    <property type="entry name" value="AMP_BINDING"/>
    <property type="match status" value="1"/>
</dbReference>
<keyword evidence="2" id="KW-0596">Phosphopantetheine</keyword>
<dbReference type="InterPro" id="IPR000873">
    <property type="entry name" value="AMP-dep_synth/lig_dom"/>
</dbReference>
<feature type="non-terminal residue" evidence="7">
    <location>
        <position position="1"/>
    </location>
</feature>
<dbReference type="SUPFAM" id="SSF47336">
    <property type="entry name" value="ACP-like"/>
    <property type="match status" value="1"/>
</dbReference>
<dbReference type="Pfam" id="PF00550">
    <property type="entry name" value="PP-binding"/>
    <property type="match status" value="1"/>
</dbReference>
<reference evidence="7" key="1">
    <citation type="submission" date="2023-07" db="EMBL/GenBank/DDBJ databases">
        <authorList>
            <person name="Aktuganov G."/>
            <person name="Boyko T."/>
            <person name="Delegan Y."/>
            <person name="Galimzianova N."/>
            <person name="Gilvanova E."/>
            <person name="Korobov V."/>
            <person name="Kuzmina L."/>
            <person name="Melentiev A."/>
            <person name="Milman P."/>
            <person name="Ryabova A."/>
            <person name="Stupak E."/>
            <person name="Yasakov T."/>
            <person name="Zharikova N."/>
            <person name="Zhurenko E."/>
        </authorList>
    </citation>
    <scope>NUCLEOTIDE SEQUENCE</scope>
    <source>
        <strain evidence="7">IB-739</strain>
    </source>
</reference>
<dbReference type="Pfam" id="PF00501">
    <property type="entry name" value="AMP-binding"/>
    <property type="match status" value="1"/>
</dbReference>
<comment type="caution">
    <text evidence="7">The sequence shown here is derived from an EMBL/GenBank/DDBJ whole genome shotgun (WGS) entry which is preliminary data.</text>
</comment>
<dbReference type="Proteomes" id="UP001168883">
    <property type="component" value="Unassembled WGS sequence"/>
</dbReference>
<feature type="domain" description="Carrier" evidence="6">
    <location>
        <begin position="50"/>
        <end position="125"/>
    </location>
</feature>
<dbReference type="InterPro" id="IPR009081">
    <property type="entry name" value="PP-bd_ACP"/>
</dbReference>
<evidence type="ECO:0000256" key="1">
    <source>
        <dbReference type="ARBA" id="ARBA00001957"/>
    </source>
</evidence>
<dbReference type="Gene3D" id="3.40.50.980">
    <property type="match status" value="2"/>
</dbReference>
<keyword evidence="5" id="KW-0045">Antibiotic biosynthesis</keyword>
<comment type="cofactor">
    <cofactor evidence="1">
        <name>pantetheine 4'-phosphate</name>
        <dbReference type="ChEBI" id="CHEBI:47942"/>
    </cofactor>
</comment>
<dbReference type="InterPro" id="IPR001242">
    <property type="entry name" value="Condensation_dom"/>
</dbReference>
<dbReference type="CDD" id="cd19531">
    <property type="entry name" value="LCL_NRPS-like"/>
    <property type="match status" value="1"/>
</dbReference>
<dbReference type="InterPro" id="IPR023213">
    <property type="entry name" value="CAT-like_dom_sf"/>
</dbReference>
<gene>
    <name evidence="7" type="ORF">Q3C12_35015</name>
</gene>
<proteinExistence type="predicted"/>
<protein>
    <submittedName>
        <fullName evidence="7">Condensation domain-containing protein</fullName>
    </submittedName>
</protein>
<evidence type="ECO:0000256" key="3">
    <source>
        <dbReference type="ARBA" id="ARBA00022553"/>
    </source>
</evidence>
<accession>A0ABT8VMJ5</accession>
<dbReference type="PRINTS" id="PR00154">
    <property type="entry name" value="AMPBINDING"/>
</dbReference>
<dbReference type="InterPro" id="IPR036736">
    <property type="entry name" value="ACP-like_sf"/>
</dbReference>
<organism evidence="7 8">
    <name type="scientific">Paenibacillus ehimensis</name>
    <dbReference type="NCBI Taxonomy" id="79264"/>
    <lineage>
        <taxon>Bacteria</taxon>
        <taxon>Bacillati</taxon>
        <taxon>Bacillota</taxon>
        <taxon>Bacilli</taxon>
        <taxon>Bacillales</taxon>
        <taxon>Paenibacillaceae</taxon>
        <taxon>Paenibacillus</taxon>
    </lineage>
</organism>
<dbReference type="Gene3D" id="3.30.559.10">
    <property type="entry name" value="Chloramphenicol acetyltransferase-like domain"/>
    <property type="match status" value="1"/>
</dbReference>
<name>A0ABT8VMJ5_9BACL</name>
<dbReference type="Gene3D" id="3.30.300.30">
    <property type="match status" value="1"/>
</dbReference>
<evidence type="ECO:0000256" key="4">
    <source>
        <dbReference type="ARBA" id="ARBA00022737"/>
    </source>
</evidence>
<sequence>SALSAELPNYMVPSYFVQLEQMPLTPNGKIDRKALPAPEGSVQTGVAYVAPRTWVEAKLVQIWQEVLGAAHVGVKENFFDIGGHSLRATTLASKIHKELDKQVPLRSIFEYPTVEQMARVLEEMEQVAYASIPVTEESEYYPASSAQKRLYVLNQLEGEALSYNMPSVLTVEGPLDRGRVEEAFRRLIARHETLRTGFRLIDGEPVQRVVAAEEVAFRLEVAQADEQEAEAHIRRFVRPFDLEQPPLLRVGLIELGPDRHLLMLDMHHIISDGVSMGVLTDEFVRLYGGEELPPLRIQYKDYAAWQQADVHGEWMKRQEAYWMDVFRGEIPVLDMPTDYPRPAVRSFEGDTVTFAVGQAGSEKLRQLGAQTGSTLYMVLLAAYMTLLHKYSGQEDIVVGTPIAGRPHADLEPVIGMFVNTLALRSYPAGEKTFLGYLQEIKEHALKAYEHQDYPFEELVEKLNVKRDMSRSPLFDTMFVLQNTEEGELGIEGLTFKPYPSGHDAVKFDLTLNAAEAEDELQFSLRYAGALYKRETVERMAGHFVRLLEAIADSPQAKLAELEMITPEEAAQLQSEFNDTADERYPQNKTLYEVFEEQAERTPDRAAVVFGDGQLTYRELNERANRVARVLRAHGVAADQPVAMLVERSLEMIVGMLAVLKAGGAYVPIDPQHPEDRIRFVLEDSGAKLLLTQSWQQAKAVEFQGEVLCLDEAWLYEGPAEEGANLEPVSTADNLAYLIYTSGTTGRPKGVMIEQR</sequence>
<keyword evidence="4" id="KW-0677">Repeat</keyword>
<dbReference type="PANTHER" id="PTHR45527">
    <property type="entry name" value="NONRIBOSOMAL PEPTIDE SYNTHETASE"/>
    <property type="match status" value="1"/>
</dbReference>
<dbReference type="PANTHER" id="PTHR45527:SF1">
    <property type="entry name" value="FATTY ACID SYNTHASE"/>
    <property type="match status" value="1"/>
</dbReference>
<evidence type="ECO:0000259" key="6">
    <source>
        <dbReference type="PROSITE" id="PS50075"/>
    </source>
</evidence>